<keyword evidence="2" id="KW-1185">Reference proteome</keyword>
<accession>A0A1M6PHJ5</accession>
<name>A0A1M6PHJ5_9FIRM</name>
<protein>
    <recommendedName>
        <fullName evidence="3">DUF4238 domain-containing protein</fullName>
    </recommendedName>
</protein>
<organism evidence="1 2">
    <name type="scientific">Anaerocolumna jejuensis DSM 15929</name>
    <dbReference type="NCBI Taxonomy" id="1121322"/>
    <lineage>
        <taxon>Bacteria</taxon>
        <taxon>Bacillati</taxon>
        <taxon>Bacillota</taxon>
        <taxon>Clostridia</taxon>
        <taxon>Lachnospirales</taxon>
        <taxon>Lachnospiraceae</taxon>
        <taxon>Anaerocolumna</taxon>
    </lineage>
</organism>
<dbReference type="OrthoDB" id="581042at2"/>
<dbReference type="Proteomes" id="UP000184386">
    <property type="component" value="Unassembled WGS sequence"/>
</dbReference>
<dbReference type="Pfam" id="PF14022">
    <property type="entry name" value="DUF4238"/>
    <property type="match status" value="1"/>
</dbReference>
<evidence type="ECO:0000313" key="1">
    <source>
        <dbReference type="EMBL" id="SHK07416.1"/>
    </source>
</evidence>
<evidence type="ECO:0000313" key="2">
    <source>
        <dbReference type="Proteomes" id="UP000184386"/>
    </source>
</evidence>
<dbReference type="InterPro" id="IPR025332">
    <property type="entry name" value="DUF4238"/>
</dbReference>
<dbReference type="RefSeq" id="WP_073274642.1">
    <property type="nucleotide sequence ID" value="NZ_FRAC01000009.1"/>
</dbReference>
<dbReference type="AlphaFoldDB" id="A0A1M6PHJ5"/>
<gene>
    <name evidence="1" type="ORF">SAMN02745136_01600</name>
</gene>
<sequence>MNQTTKKQHYIWRNYLAPWTSTNSNKGAIQCLRGNKIFSVSLMNIAHENYFYGVKELTKFERYIINEMAINRFTGIQREIGEQWLNLYCAPFDLVDQEVSFSYSLSIPVDKIKIKSDQEFKNWNIEFIEKLHCQIEATGIQYLEQIRKNDISFWENEESRDKFSFYICNQYFRTKRIRDSIIMVFTKGKNIFENFKDVRPENMWIPLTLIFASNMGVNISHNFSAVLLQAKNSSFIVGDQPVINTYSTFDAMTSPDDVELFYPVTPHKAILLTKKSKYKSGQKLVIDDKEVEKYNMLEVNASWEQIFAKERVQLEKLKNV</sequence>
<reference evidence="1 2" key="1">
    <citation type="submission" date="2016-11" db="EMBL/GenBank/DDBJ databases">
        <authorList>
            <person name="Jaros S."/>
            <person name="Januszkiewicz K."/>
            <person name="Wedrychowicz H."/>
        </authorList>
    </citation>
    <scope>NUCLEOTIDE SEQUENCE [LARGE SCALE GENOMIC DNA]</scope>
    <source>
        <strain evidence="1 2">DSM 15929</strain>
    </source>
</reference>
<proteinExistence type="predicted"/>
<dbReference type="EMBL" id="FRAC01000009">
    <property type="protein sequence ID" value="SHK07416.1"/>
    <property type="molecule type" value="Genomic_DNA"/>
</dbReference>
<evidence type="ECO:0008006" key="3">
    <source>
        <dbReference type="Google" id="ProtNLM"/>
    </source>
</evidence>